<dbReference type="STRING" id="310782.SAMN05216499_11699"/>
<sequence length="137" mass="15713">MNIPGFIGERTTCGQHTAYRRAVAGVDYGACRDECREESRRQCQNSYDPQACAARVYKSCMRECTYEPYCYDVTKHDPNGSVWQRTVCREYDGSIDPQTPWCRTAQKCEGSILSERTECQRDDGTVDVTEWHSVDIC</sequence>
<dbReference type="EMBL" id="FRBI01000016">
    <property type="protein sequence ID" value="SHM91980.1"/>
    <property type="molecule type" value="Genomic_DNA"/>
</dbReference>
<dbReference type="RefSeq" id="WP_073500867.1">
    <property type="nucleotide sequence ID" value="NZ_FRBI01000016.1"/>
</dbReference>
<keyword evidence="2" id="KW-1185">Reference proteome</keyword>
<evidence type="ECO:0000313" key="2">
    <source>
        <dbReference type="Proteomes" id="UP000184111"/>
    </source>
</evidence>
<reference evidence="1 2" key="1">
    <citation type="submission" date="2016-11" db="EMBL/GenBank/DDBJ databases">
        <authorList>
            <person name="Jaros S."/>
            <person name="Januszkiewicz K."/>
            <person name="Wedrychowicz H."/>
        </authorList>
    </citation>
    <scope>NUCLEOTIDE SEQUENCE [LARGE SCALE GENOMIC DNA]</scope>
    <source>
        <strain evidence="1 2">CGMCC 4.2025</strain>
    </source>
</reference>
<gene>
    <name evidence="1" type="ORF">SAMN05216499_11699</name>
</gene>
<organism evidence="1 2">
    <name type="scientific">Actinacidiphila paucisporea</name>
    <dbReference type="NCBI Taxonomy" id="310782"/>
    <lineage>
        <taxon>Bacteria</taxon>
        <taxon>Bacillati</taxon>
        <taxon>Actinomycetota</taxon>
        <taxon>Actinomycetes</taxon>
        <taxon>Kitasatosporales</taxon>
        <taxon>Streptomycetaceae</taxon>
        <taxon>Actinacidiphila</taxon>
    </lineage>
</organism>
<name>A0A1M7MM88_9ACTN</name>
<evidence type="ECO:0000313" key="1">
    <source>
        <dbReference type="EMBL" id="SHM91980.1"/>
    </source>
</evidence>
<proteinExistence type="predicted"/>
<accession>A0A1M7MM88</accession>
<dbReference type="AlphaFoldDB" id="A0A1M7MM88"/>
<protein>
    <submittedName>
        <fullName evidence="1">Uncharacterized protein</fullName>
    </submittedName>
</protein>
<dbReference type="Proteomes" id="UP000184111">
    <property type="component" value="Unassembled WGS sequence"/>
</dbReference>